<evidence type="ECO:0000313" key="3">
    <source>
        <dbReference type="Proteomes" id="UP000783863"/>
    </source>
</evidence>
<dbReference type="InterPro" id="IPR019278">
    <property type="entry name" value="DICT_dom"/>
</dbReference>
<dbReference type="RefSeq" id="WP_220588670.1">
    <property type="nucleotide sequence ID" value="NZ_RKLQ01000002.1"/>
</dbReference>
<name>A0A8J8CBL7_9EURY</name>
<dbReference type="AlphaFoldDB" id="A0A8J8CBL7"/>
<keyword evidence="3" id="KW-1185">Reference proteome</keyword>
<protein>
    <submittedName>
        <fullName evidence="2">Sensor protein</fullName>
    </submittedName>
</protein>
<dbReference type="Proteomes" id="UP000783863">
    <property type="component" value="Unassembled WGS sequence"/>
</dbReference>
<dbReference type="Pfam" id="PF10069">
    <property type="entry name" value="DICT"/>
    <property type="match status" value="1"/>
</dbReference>
<proteinExistence type="predicted"/>
<dbReference type="PIRSF" id="PIRSF030471">
    <property type="entry name" value="STR_Vng0742h_prd"/>
    <property type="match status" value="1"/>
</dbReference>
<dbReference type="EMBL" id="RKLQ01000002">
    <property type="protein sequence ID" value="MBX0304453.1"/>
    <property type="molecule type" value="Genomic_DNA"/>
</dbReference>
<dbReference type="InterPro" id="IPR016954">
    <property type="entry name" value="Uncharacterised_Vng0742h"/>
</dbReference>
<sequence>MSFGQILSDVASREKRVIVYAPDDSGSELADALATRNLTIDHRQLPAISSEAFVVVRDGGEFQGAISLADLLSFLTPPIRRPEDLDSLARKHRIVYELLDDTVFVSLDRRQLLATSRELEDRAWRTGRGRLHAGFQRADAFEAQRTVYQELSTTDIDIHLYVPGGVDGDPLSDTSVRLHTENGELDRYWFILFDDGDSGAQNCALIARETDDGRYQGLWTYNEALVAEAFNAVE</sequence>
<gene>
    <name evidence="2" type="ORF">EGD98_12305</name>
</gene>
<accession>A0A8J8CBL7</accession>
<organism evidence="2 3">
    <name type="scientific">Haloarcula salinisoli</name>
    <dbReference type="NCBI Taxonomy" id="2487746"/>
    <lineage>
        <taxon>Archaea</taxon>
        <taxon>Methanobacteriati</taxon>
        <taxon>Methanobacteriota</taxon>
        <taxon>Stenosarchaea group</taxon>
        <taxon>Halobacteria</taxon>
        <taxon>Halobacteriales</taxon>
        <taxon>Haloarculaceae</taxon>
        <taxon>Haloarcula</taxon>
    </lineage>
</organism>
<feature type="domain" description="DICT" evidence="1">
    <location>
        <begin position="103"/>
        <end position="209"/>
    </location>
</feature>
<reference evidence="2" key="1">
    <citation type="submission" date="2021-06" db="EMBL/GenBank/DDBJ databases">
        <title>Halomicroarcula sp. F24A a new haloarchaeum isolated from saline soil.</title>
        <authorList>
            <person name="Duran-Viseras A."/>
            <person name="Sanchez-Porro C."/>
            <person name="Ventosa A."/>
        </authorList>
    </citation>
    <scope>NUCLEOTIDE SEQUENCE</scope>
    <source>
        <strain evidence="2">F24A</strain>
    </source>
</reference>
<evidence type="ECO:0000259" key="1">
    <source>
        <dbReference type="Pfam" id="PF10069"/>
    </source>
</evidence>
<comment type="caution">
    <text evidence="2">The sequence shown here is derived from an EMBL/GenBank/DDBJ whole genome shotgun (WGS) entry which is preliminary data.</text>
</comment>
<evidence type="ECO:0000313" key="2">
    <source>
        <dbReference type="EMBL" id="MBX0304453.1"/>
    </source>
</evidence>